<name>A0A644UK90_9ZZZZ</name>
<accession>A0A644UK90</accession>
<reference evidence="1" key="1">
    <citation type="submission" date="2019-08" db="EMBL/GenBank/DDBJ databases">
        <authorList>
            <person name="Kucharzyk K."/>
            <person name="Murdoch R.W."/>
            <person name="Higgins S."/>
            <person name="Loffler F."/>
        </authorList>
    </citation>
    <scope>NUCLEOTIDE SEQUENCE</scope>
</reference>
<evidence type="ECO:0000313" key="1">
    <source>
        <dbReference type="EMBL" id="MPL79335.1"/>
    </source>
</evidence>
<gene>
    <name evidence="1" type="ORF">SDC9_25211</name>
</gene>
<dbReference type="AlphaFoldDB" id="A0A644UK90"/>
<dbReference type="EMBL" id="VSSQ01000125">
    <property type="protein sequence ID" value="MPL79335.1"/>
    <property type="molecule type" value="Genomic_DNA"/>
</dbReference>
<organism evidence="1">
    <name type="scientific">bioreactor metagenome</name>
    <dbReference type="NCBI Taxonomy" id="1076179"/>
    <lineage>
        <taxon>unclassified sequences</taxon>
        <taxon>metagenomes</taxon>
        <taxon>ecological metagenomes</taxon>
    </lineage>
</organism>
<evidence type="ECO:0008006" key="2">
    <source>
        <dbReference type="Google" id="ProtNLM"/>
    </source>
</evidence>
<proteinExistence type="predicted"/>
<sequence length="107" mass="12277">MITMFAPWGSILPLWVRLMERQLADILPNHIATGQQGMKDAHFGLDKFTMDFAFFAIAFNIKKMCAKAAKGISKGFYNTKITLKTAFYEVINDQYRIVRKINPKWAA</sequence>
<comment type="caution">
    <text evidence="1">The sequence shown here is derived from an EMBL/GenBank/DDBJ whole genome shotgun (WGS) entry which is preliminary data.</text>
</comment>
<protein>
    <recommendedName>
        <fullName evidence="2">Transposase DDE domain-containing protein</fullName>
    </recommendedName>
</protein>